<feature type="region of interest" description="Disordered" evidence="1">
    <location>
        <begin position="1"/>
        <end position="70"/>
    </location>
</feature>
<gene>
    <name evidence="2" type="ORF">ABOZ73_05025</name>
</gene>
<proteinExistence type="predicted"/>
<dbReference type="RefSeq" id="WP_369061223.1">
    <property type="nucleotide sequence ID" value="NZ_CP158375.1"/>
</dbReference>
<evidence type="ECO:0000256" key="1">
    <source>
        <dbReference type="SAM" id="MobiDB-lite"/>
    </source>
</evidence>
<accession>A0AB39KVW2</accession>
<protein>
    <submittedName>
        <fullName evidence="2">Uncharacterized protein</fullName>
    </submittedName>
</protein>
<name>A0AB39KVW2_9CAUL</name>
<dbReference type="AlphaFoldDB" id="A0AB39KVW2"/>
<reference evidence="2" key="1">
    <citation type="submission" date="2024-06" db="EMBL/GenBank/DDBJ databases">
        <title>Caulobacter inopinatus, sp. nov.</title>
        <authorList>
            <person name="Donachie S.P."/>
        </authorList>
    </citation>
    <scope>NUCLEOTIDE SEQUENCE</scope>
    <source>
        <strain evidence="2">73W</strain>
    </source>
</reference>
<sequence>MALTPLNNSAFLRQPAGRPAGDAATPGRGATPAPAPSTPDAVNRAPLPSQIATPEELARQQQRGLTATKAVDESAPVETLYATVRAGAEVIAEIANSGAVTSRGSALSLGGADERGLLGPELAAHRAEKIATAYGAKVEMAATAQTQEQYEDEVTARALAPRREVGAYAKAFQGEDAAWWKKDV</sequence>
<evidence type="ECO:0000313" key="2">
    <source>
        <dbReference type="EMBL" id="XDO97785.1"/>
    </source>
</evidence>
<feature type="compositionally biased region" description="Polar residues" evidence="1">
    <location>
        <begin position="1"/>
        <end position="11"/>
    </location>
</feature>
<dbReference type="EMBL" id="CP158375">
    <property type="protein sequence ID" value="XDO97785.1"/>
    <property type="molecule type" value="Genomic_DNA"/>
</dbReference>
<feature type="compositionally biased region" description="Low complexity" evidence="1">
    <location>
        <begin position="15"/>
        <end position="32"/>
    </location>
</feature>
<organism evidence="2">
    <name type="scientific">Caulobacter sp. 73W</name>
    <dbReference type="NCBI Taxonomy" id="3161137"/>
    <lineage>
        <taxon>Bacteria</taxon>
        <taxon>Pseudomonadati</taxon>
        <taxon>Pseudomonadota</taxon>
        <taxon>Alphaproteobacteria</taxon>
        <taxon>Caulobacterales</taxon>
        <taxon>Caulobacteraceae</taxon>
        <taxon>Caulobacter</taxon>
    </lineage>
</organism>